<name>A0ABQ3VBK3_9CHLR</name>
<accession>A0ABQ3VBK3</accession>
<proteinExistence type="predicted"/>
<dbReference type="CDD" id="cd06267">
    <property type="entry name" value="PBP1_LacI_sugar_binding-like"/>
    <property type="match status" value="1"/>
</dbReference>
<dbReference type="RefSeq" id="WP_201360873.1">
    <property type="nucleotide sequence ID" value="NZ_BNJJ01000003.1"/>
</dbReference>
<dbReference type="InterPro" id="IPR001387">
    <property type="entry name" value="Cro/C1-type_HTH"/>
</dbReference>
<dbReference type="InterPro" id="IPR046335">
    <property type="entry name" value="LacI/GalR-like_sensor"/>
</dbReference>
<dbReference type="CDD" id="cd01392">
    <property type="entry name" value="HTH_LacI"/>
    <property type="match status" value="1"/>
</dbReference>
<dbReference type="PANTHER" id="PTHR30146">
    <property type="entry name" value="LACI-RELATED TRANSCRIPTIONAL REPRESSOR"/>
    <property type="match status" value="1"/>
</dbReference>
<keyword evidence="3" id="KW-0804">Transcription</keyword>
<dbReference type="SUPFAM" id="SSF53822">
    <property type="entry name" value="Periplasmic binding protein-like I"/>
    <property type="match status" value="1"/>
</dbReference>
<protein>
    <submittedName>
        <fullName evidence="6">LacI family transcriptional regulator</fullName>
    </submittedName>
</protein>
<evidence type="ECO:0000259" key="5">
    <source>
        <dbReference type="PROSITE" id="PS50943"/>
    </source>
</evidence>
<feature type="domain" description="HTH cro/C1-type" evidence="5">
    <location>
        <begin position="3"/>
        <end position="35"/>
    </location>
</feature>
<dbReference type="PROSITE" id="PS50932">
    <property type="entry name" value="HTH_LACI_2"/>
    <property type="match status" value="1"/>
</dbReference>
<dbReference type="InterPro" id="IPR000843">
    <property type="entry name" value="HTH_LacI"/>
</dbReference>
<dbReference type="Gene3D" id="3.40.50.2300">
    <property type="match status" value="2"/>
</dbReference>
<organism evidence="6 7">
    <name type="scientific">Dictyobacter formicarum</name>
    <dbReference type="NCBI Taxonomy" id="2778368"/>
    <lineage>
        <taxon>Bacteria</taxon>
        <taxon>Bacillati</taxon>
        <taxon>Chloroflexota</taxon>
        <taxon>Ktedonobacteria</taxon>
        <taxon>Ktedonobacterales</taxon>
        <taxon>Dictyobacteraceae</taxon>
        <taxon>Dictyobacter</taxon>
    </lineage>
</organism>
<dbReference type="PROSITE" id="PS00356">
    <property type="entry name" value="HTH_LACI_1"/>
    <property type="match status" value="1"/>
</dbReference>
<dbReference type="PROSITE" id="PS50943">
    <property type="entry name" value="HTH_CROC1"/>
    <property type="match status" value="1"/>
</dbReference>
<reference evidence="6 7" key="1">
    <citation type="journal article" date="2021" name="Int. J. Syst. Evol. Microbiol.">
        <title>Reticulibacter mediterranei gen. nov., sp. nov., within the new family Reticulibacteraceae fam. nov., and Ktedonospora formicarum gen. nov., sp. nov., Ktedonobacter robiniae sp. nov., Dictyobacter formicarum sp. nov. and Dictyobacter arantiisoli sp. nov., belonging to the class Ktedonobacteria.</title>
        <authorList>
            <person name="Yabe S."/>
            <person name="Zheng Y."/>
            <person name="Wang C.M."/>
            <person name="Sakai Y."/>
            <person name="Abe K."/>
            <person name="Yokota A."/>
            <person name="Donadio S."/>
            <person name="Cavaletti L."/>
            <person name="Monciardini P."/>
        </authorList>
    </citation>
    <scope>NUCLEOTIDE SEQUENCE [LARGE SCALE GENOMIC DNA]</scope>
    <source>
        <strain evidence="6 7">SOSP1-9</strain>
    </source>
</reference>
<sequence length="372" mass="41095">MPKKLTIRDIAELAGVSKSTVSRVLNAKQDVDPATREHILKVIEEHTFVLDMAASKLAGGRSRLIGSLIPSLAWPLMPEIMRGISEVVAQSPYELILYSITHEQVHHDKEQRDIISRILHSNLASGILAVFPGPSICYLTELYEEGFPVVIIDDRSEPTSVPWVSADNRLGAHAATKYLLQLGHRRIAHIQGPADYRASQERYLGYCDALQEVGLAPDPDLVCPGGFTPTDGRSAASHFITMPNRPTAIFASNDHVAYDVLAAADEHGIRVPEQLSVVGFDDIAPSSYSRPPLTTVRQPFYEMGKQATEMLLALLERPSTQRRLQIADSPYAPEIHPKAPQLNQMHSPTRVRMSTNLVERSSCSPYKGHIDC</sequence>
<dbReference type="Pfam" id="PF13377">
    <property type="entry name" value="Peripla_BP_3"/>
    <property type="match status" value="1"/>
</dbReference>
<evidence type="ECO:0000313" key="7">
    <source>
        <dbReference type="Proteomes" id="UP000635565"/>
    </source>
</evidence>
<evidence type="ECO:0000256" key="3">
    <source>
        <dbReference type="ARBA" id="ARBA00023163"/>
    </source>
</evidence>
<keyword evidence="2" id="KW-0238">DNA-binding</keyword>
<keyword evidence="7" id="KW-1185">Reference proteome</keyword>
<dbReference type="InterPro" id="IPR010982">
    <property type="entry name" value="Lambda_DNA-bd_dom_sf"/>
</dbReference>
<dbReference type="SMART" id="SM00354">
    <property type="entry name" value="HTH_LACI"/>
    <property type="match status" value="1"/>
</dbReference>
<comment type="caution">
    <text evidence="6">The sequence shown here is derived from an EMBL/GenBank/DDBJ whole genome shotgun (WGS) entry which is preliminary data.</text>
</comment>
<dbReference type="PRINTS" id="PR00036">
    <property type="entry name" value="HTHLACI"/>
</dbReference>
<evidence type="ECO:0000256" key="1">
    <source>
        <dbReference type="ARBA" id="ARBA00023015"/>
    </source>
</evidence>
<dbReference type="InterPro" id="IPR028082">
    <property type="entry name" value="Peripla_BP_I"/>
</dbReference>
<dbReference type="SUPFAM" id="SSF47413">
    <property type="entry name" value="lambda repressor-like DNA-binding domains"/>
    <property type="match status" value="1"/>
</dbReference>
<gene>
    <name evidence="6" type="primary">lacI_2</name>
    <name evidence="6" type="ORF">KSZ_11940</name>
</gene>
<dbReference type="EMBL" id="BNJJ01000003">
    <property type="protein sequence ID" value="GHO83188.1"/>
    <property type="molecule type" value="Genomic_DNA"/>
</dbReference>
<keyword evidence="1" id="KW-0805">Transcription regulation</keyword>
<dbReference type="Proteomes" id="UP000635565">
    <property type="component" value="Unassembled WGS sequence"/>
</dbReference>
<dbReference type="Gene3D" id="1.10.260.40">
    <property type="entry name" value="lambda repressor-like DNA-binding domains"/>
    <property type="match status" value="1"/>
</dbReference>
<evidence type="ECO:0000256" key="2">
    <source>
        <dbReference type="ARBA" id="ARBA00023125"/>
    </source>
</evidence>
<dbReference type="Pfam" id="PF00356">
    <property type="entry name" value="LacI"/>
    <property type="match status" value="1"/>
</dbReference>
<evidence type="ECO:0000313" key="6">
    <source>
        <dbReference type="EMBL" id="GHO83188.1"/>
    </source>
</evidence>
<feature type="domain" description="HTH lacI-type" evidence="4">
    <location>
        <begin position="5"/>
        <end position="59"/>
    </location>
</feature>
<dbReference type="PANTHER" id="PTHR30146:SF153">
    <property type="entry name" value="LACTOSE OPERON REPRESSOR"/>
    <property type="match status" value="1"/>
</dbReference>
<evidence type="ECO:0000259" key="4">
    <source>
        <dbReference type="PROSITE" id="PS50932"/>
    </source>
</evidence>